<accession>A0A560JWV4</accession>
<comment type="caution">
    <text evidence="1">The sequence shown here is derived from an EMBL/GenBank/DDBJ whole genome shotgun (WGS) entry which is preliminary data.</text>
</comment>
<dbReference type="OrthoDB" id="9867287at2"/>
<protein>
    <submittedName>
        <fullName evidence="1">Uncharacterized protein</fullName>
    </submittedName>
</protein>
<sequence length="67" mass="6850">MSDMAIQELSSNEMDQVVGGKVTVIAEKGYVGIEISVGGYGVAVWATQGSLCGQVVTPKSNNSGCTP</sequence>
<reference evidence="1 2" key="1">
    <citation type="submission" date="2019-06" db="EMBL/GenBank/DDBJ databases">
        <title>Genomic Encyclopedia of Type Strains, Phase IV (KMG-V): Genome sequencing to study the core and pangenomes of soil and plant-associated prokaryotes.</title>
        <authorList>
            <person name="Whitman W."/>
        </authorList>
    </citation>
    <scope>NUCLEOTIDE SEQUENCE [LARGE SCALE GENOMIC DNA]</scope>
    <source>
        <strain evidence="1 2">BR 10556</strain>
    </source>
</reference>
<evidence type="ECO:0000313" key="1">
    <source>
        <dbReference type="EMBL" id="TWB72830.1"/>
    </source>
</evidence>
<dbReference type="Proteomes" id="UP000315914">
    <property type="component" value="Unassembled WGS sequence"/>
</dbReference>
<keyword evidence="2" id="KW-1185">Reference proteome</keyword>
<dbReference type="RefSeq" id="WP_080136535.1">
    <property type="nucleotide sequence ID" value="NZ_LWIG01000012.1"/>
</dbReference>
<evidence type="ECO:0000313" key="2">
    <source>
        <dbReference type="Proteomes" id="UP000315914"/>
    </source>
</evidence>
<organism evidence="1 2">
    <name type="scientific">Bradyrhizobium sacchari</name>
    <dbReference type="NCBI Taxonomy" id="1399419"/>
    <lineage>
        <taxon>Bacteria</taxon>
        <taxon>Pseudomonadati</taxon>
        <taxon>Pseudomonadota</taxon>
        <taxon>Alphaproteobacteria</taxon>
        <taxon>Hyphomicrobiales</taxon>
        <taxon>Nitrobacteraceae</taxon>
        <taxon>Bradyrhizobium</taxon>
    </lineage>
</organism>
<name>A0A560JWV4_9BRAD</name>
<dbReference type="EMBL" id="VITW01000006">
    <property type="protein sequence ID" value="TWB72830.1"/>
    <property type="molecule type" value="Genomic_DNA"/>
</dbReference>
<dbReference type="STRING" id="1399419.A5906_35310"/>
<dbReference type="AlphaFoldDB" id="A0A560JWV4"/>
<gene>
    <name evidence="1" type="ORF">FBZ95_106545</name>
</gene>
<proteinExistence type="predicted"/>